<dbReference type="GO" id="GO:0006351">
    <property type="term" value="P:DNA-templated transcription"/>
    <property type="evidence" value="ECO:0007669"/>
    <property type="project" value="InterPro"/>
</dbReference>
<comment type="subcellular location">
    <subcellularLocation>
        <location evidence="1">Nucleus</location>
    </subcellularLocation>
</comment>
<dbReference type="InterPro" id="IPR001138">
    <property type="entry name" value="Zn2Cys6_DnaBD"/>
</dbReference>
<feature type="region of interest" description="Disordered" evidence="5">
    <location>
        <begin position="607"/>
        <end position="640"/>
    </location>
</feature>
<gene>
    <name evidence="7" type="primary">PARPA_02639.1 scaffold 5155</name>
</gene>
<dbReference type="Pfam" id="PF04082">
    <property type="entry name" value="Fungal_trans"/>
    <property type="match status" value="1"/>
</dbReference>
<evidence type="ECO:0000313" key="7">
    <source>
        <dbReference type="EMBL" id="CEP09163.1"/>
    </source>
</evidence>
<feature type="region of interest" description="Disordered" evidence="5">
    <location>
        <begin position="727"/>
        <end position="755"/>
    </location>
</feature>
<dbReference type="PANTHER" id="PTHR46910:SF3">
    <property type="entry name" value="HALOTOLERANCE PROTEIN 9-RELATED"/>
    <property type="match status" value="1"/>
</dbReference>
<dbReference type="EMBL" id="LN721266">
    <property type="protein sequence ID" value="CEP09163.1"/>
    <property type="molecule type" value="Genomic_DNA"/>
</dbReference>
<keyword evidence="4" id="KW-0539">Nucleus</keyword>
<dbReference type="AlphaFoldDB" id="A0A0B7N1A3"/>
<dbReference type="OrthoDB" id="4161332at2759"/>
<dbReference type="STRING" id="35722.A0A0B7N1A3"/>
<evidence type="ECO:0000256" key="2">
    <source>
        <dbReference type="ARBA" id="ARBA00022723"/>
    </source>
</evidence>
<feature type="compositionally biased region" description="Low complexity" evidence="5">
    <location>
        <begin position="101"/>
        <end position="119"/>
    </location>
</feature>
<feature type="region of interest" description="Disordered" evidence="5">
    <location>
        <begin position="658"/>
        <end position="688"/>
    </location>
</feature>
<protein>
    <recommendedName>
        <fullName evidence="6">Zn(2)-C6 fungal-type domain-containing protein</fullName>
    </recommendedName>
</protein>
<dbReference type="GO" id="GO:0003677">
    <property type="term" value="F:DNA binding"/>
    <property type="evidence" value="ECO:0007669"/>
    <property type="project" value="UniProtKB-KW"/>
</dbReference>
<dbReference type="CDD" id="cd12148">
    <property type="entry name" value="fungal_TF_MHR"/>
    <property type="match status" value="1"/>
</dbReference>
<reference evidence="7 8" key="1">
    <citation type="submission" date="2014-09" db="EMBL/GenBank/DDBJ databases">
        <authorList>
            <person name="Ellenberger Sabrina"/>
        </authorList>
    </citation>
    <scope>NUCLEOTIDE SEQUENCE [LARGE SCALE GENOMIC DNA]</scope>
    <source>
        <strain evidence="7 8">CBS 412.66</strain>
    </source>
</reference>
<dbReference type="InterPro" id="IPR007219">
    <property type="entry name" value="XnlR_reg_dom"/>
</dbReference>
<feature type="region of interest" description="Disordered" evidence="5">
    <location>
        <begin position="97"/>
        <end position="128"/>
    </location>
</feature>
<accession>A0A0B7N1A3</accession>
<keyword evidence="3" id="KW-0238">DNA-binding</keyword>
<feature type="compositionally biased region" description="Pro residues" evidence="5">
    <location>
        <begin position="732"/>
        <end position="742"/>
    </location>
</feature>
<feature type="compositionally biased region" description="Low complexity" evidence="5">
    <location>
        <begin position="743"/>
        <end position="755"/>
    </location>
</feature>
<evidence type="ECO:0000259" key="6">
    <source>
        <dbReference type="PROSITE" id="PS50048"/>
    </source>
</evidence>
<keyword evidence="8" id="KW-1185">Reference proteome</keyword>
<evidence type="ECO:0000256" key="3">
    <source>
        <dbReference type="ARBA" id="ARBA00023125"/>
    </source>
</evidence>
<evidence type="ECO:0000256" key="5">
    <source>
        <dbReference type="SAM" id="MobiDB-lite"/>
    </source>
</evidence>
<sequence>MYEEPPPLPFPSLQNLKVVAADILKNQRNPTTPDVEFRFFEPEPSNLQTEKKKARPTNKACEVCKKKKVRCDVNSFPNEHCTRTNCQCLHHEDVSKEDQVDAPVSPSSSSVATANTSTPQSSESIPSTTVFRKPGLLKSGHYTGETSFCGYLPSLEQPSVILAEESFPTFTPFPKEPFIDASDKLYLIDVYYENMNPFYPLMAKQEMLFQLNHPKNSYLSPLFFYALFARAAHVETAGKLTVDNRTFQSLGAECMNYASTLVNYYKDKPRVSTVLALVILTNHLEQEKKHQDLTKAWLWAGEAFRMALDLGIHRSIISTESDSTGQLCIRTFWLAYIADCTISMTYGRPSATEEKVLDVTLPIKIPTDDNATAQWIDGLNSLIALSKVTARVIKFNYCPPPPFIIQGPVKRHNAFLVSVDSWLIDIMHPMKEPESPISNSPNVVVEEPTISKRIAFQKQMFLCTNLILLHRPYVNDVLAVRNTSNRPSYDICSYAAVIITDTARRLDSTELLYHSKSPMIAYALVMALRVHIMNAASANPDKYNANKNFSISLATLSKLPQSQDTSSMLHHALIDLEQQYNNRFSLSQEREDDNRVQQQLNQPVVTAAQIVFSPGTTEKRKERSNGNPERSVPAQPTDLHSAMRNSIVIKDYNHHIDATSKKKKKAKIQQPSVDNQQQKLKLKQKQKQQNLQRVFPSFNVVVDQKQQTQQQQDQFKIKFDKDQPIQYTQQIPQPPPPAPALAPAPQQQQQHQLPLSHQQFQFDNAISQQNLGYYMQYISNNNNTMVANPVKDTNSSITFNSLDFPMLQHQEPHYYNSTATAANTAEPQQQQHSFLDTTTANTDLDKFLSSQMDFDSILFDGLFNQRQNCVPDEAVSLYCVAAQDDTMGVLITRANEPSTTITTSASFNDSSNFTF</sequence>
<dbReference type="SMART" id="SM00906">
    <property type="entry name" value="Fungal_trans"/>
    <property type="match status" value="1"/>
</dbReference>
<evidence type="ECO:0000256" key="1">
    <source>
        <dbReference type="ARBA" id="ARBA00004123"/>
    </source>
</evidence>
<organism evidence="7 8">
    <name type="scientific">Parasitella parasitica</name>
    <dbReference type="NCBI Taxonomy" id="35722"/>
    <lineage>
        <taxon>Eukaryota</taxon>
        <taxon>Fungi</taxon>
        <taxon>Fungi incertae sedis</taxon>
        <taxon>Mucoromycota</taxon>
        <taxon>Mucoromycotina</taxon>
        <taxon>Mucoromycetes</taxon>
        <taxon>Mucorales</taxon>
        <taxon>Mucorineae</taxon>
        <taxon>Mucoraceae</taxon>
        <taxon>Parasitella</taxon>
    </lineage>
</organism>
<dbReference type="CDD" id="cd00067">
    <property type="entry name" value="GAL4"/>
    <property type="match status" value="1"/>
</dbReference>
<proteinExistence type="predicted"/>
<dbReference type="GO" id="GO:0008270">
    <property type="term" value="F:zinc ion binding"/>
    <property type="evidence" value="ECO:0007669"/>
    <property type="project" value="InterPro"/>
</dbReference>
<evidence type="ECO:0000256" key="4">
    <source>
        <dbReference type="ARBA" id="ARBA00023242"/>
    </source>
</evidence>
<dbReference type="SUPFAM" id="SSF57701">
    <property type="entry name" value="Zn2/Cys6 DNA-binding domain"/>
    <property type="match status" value="1"/>
</dbReference>
<dbReference type="GO" id="GO:0005634">
    <property type="term" value="C:nucleus"/>
    <property type="evidence" value="ECO:0007669"/>
    <property type="project" value="UniProtKB-SubCell"/>
</dbReference>
<dbReference type="GO" id="GO:0000981">
    <property type="term" value="F:DNA-binding transcription factor activity, RNA polymerase II-specific"/>
    <property type="evidence" value="ECO:0007669"/>
    <property type="project" value="InterPro"/>
</dbReference>
<evidence type="ECO:0000313" key="8">
    <source>
        <dbReference type="Proteomes" id="UP000054107"/>
    </source>
</evidence>
<dbReference type="Proteomes" id="UP000054107">
    <property type="component" value="Unassembled WGS sequence"/>
</dbReference>
<name>A0A0B7N1A3_9FUNG</name>
<dbReference type="PROSITE" id="PS50048">
    <property type="entry name" value="ZN2_CY6_FUNGAL_2"/>
    <property type="match status" value="1"/>
</dbReference>
<dbReference type="InterPro" id="IPR050987">
    <property type="entry name" value="AtrR-like"/>
</dbReference>
<dbReference type="InterPro" id="IPR036864">
    <property type="entry name" value="Zn2-C6_fun-type_DNA-bd_sf"/>
</dbReference>
<feature type="domain" description="Zn(2)-C6 fungal-type" evidence="6">
    <location>
        <begin position="60"/>
        <end position="90"/>
    </location>
</feature>
<dbReference type="PANTHER" id="PTHR46910">
    <property type="entry name" value="TRANSCRIPTION FACTOR PDR1"/>
    <property type="match status" value="1"/>
</dbReference>
<keyword evidence="2" id="KW-0479">Metal-binding</keyword>